<name>A0A1Y4LHR6_9FIRM</name>
<dbReference type="CDD" id="cd07385">
    <property type="entry name" value="MPP_YkuE_C"/>
    <property type="match status" value="1"/>
</dbReference>
<sequence>MFRWICRMFLTLFLLCLACVGLLAYAYWVEPNMLVVRSVDVESDQVTQPCKIVFFTDTHFGQYYDISHARKITDQINALEPDIVVFGGDLFDNYARDREQLDLSSLSAAFAEIEAKAGKFAVWGNHDYGGGAARVYEDVMKASGFEVLDDESRLLSDYGIRVIGYDDLLMGQTDDSLYTLKSQAFNVIVAHEPVIAQKIESSSQNLVLTGHTHGGQVTVPVLTDRLLPAGSGEFRKGFYDAQETGTDADLQMYTSSGIGMTRYPFRFLNAPEIVEINVHAA</sequence>
<evidence type="ECO:0000259" key="1">
    <source>
        <dbReference type="Pfam" id="PF00149"/>
    </source>
</evidence>
<dbReference type="Pfam" id="PF00149">
    <property type="entry name" value="Metallophos"/>
    <property type="match status" value="1"/>
</dbReference>
<evidence type="ECO:0000313" key="2">
    <source>
        <dbReference type="EMBL" id="OUP55370.1"/>
    </source>
</evidence>
<dbReference type="InterPro" id="IPR004843">
    <property type="entry name" value="Calcineurin-like_PHP"/>
</dbReference>
<feature type="domain" description="Calcineurin-like phosphoesterase" evidence="1">
    <location>
        <begin position="51"/>
        <end position="214"/>
    </location>
</feature>
<dbReference type="AlphaFoldDB" id="A0A1Y4LHR6"/>
<dbReference type="EMBL" id="NFKL01000028">
    <property type="protein sequence ID" value="OUP55370.1"/>
    <property type="molecule type" value="Genomic_DNA"/>
</dbReference>
<organism evidence="2 3">
    <name type="scientific">Butyricicoccus pullicaecorum</name>
    <dbReference type="NCBI Taxonomy" id="501571"/>
    <lineage>
        <taxon>Bacteria</taxon>
        <taxon>Bacillati</taxon>
        <taxon>Bacillota</taxon>
        <taxon>Clostridia</taxon>
        <taxon>Eubacteriales</taxon>
        <taxon>Butyricicoccaceae</taxon>
        <taxon>Butyricicoccus</taxon>
    </lineage>
</organism>
<dbReference type="GO" id="GO:0009245">
    <property type="term" value="P:lipid A biosynthetic process"/>
    <property type="evidence" value="ECO:0007669"/>
    <property type="project" value="TreeGrafter"/>
</dbReference>
<proteinExistence type="predicted"/>
<dbReference type="PANTHER" id="PTHR31302:SF25">
    <property type="entry name" value="PHOSPHOESTERASE"/>
    <property type="match status" value="1"/>
</dbReference>
<dbReference type="InterPro" id="IPR029052">
    <property type="entry name" value="Metallo-depent_PP-like"/>
</dbReference>
<dbReference type="InterPro" id="IPR051158">
    <property type="entry name" value="Metallophosphoesterase_sf"/>
</dbReference>
<protein>
    <recommendedName>
        <fullName evidence="1">Calcineurin-like phosphoesterase domain-containing protein</fullName>
    </recommendedName>
</protein>
<dbReference type="RefSeq" id="WP_087415900.1">
    <property type="nucleotide sequence ID" value="NZ_NFKL01000028.1"/>
</dbReference>
<comment type="caution">
    <text evidence="2">The sequence shown here is derived from an EMBL/GenBank/DDBJ whole genome shotgun (WGS) entry which is preliminary data.</text>
</comment>
<dbReference type="PANTHER" id="PTHR31302">
    <property type="entry name" value="TRANSMEMBRANE PROTEIN WITH METALLOPHOSPHOESTERASE DOMAIN-RELATED"/>
    <property type="match status" value="1"/>
</dbReference>
<gene>
    <name evidence="2" type="ORF">B5F15_15025</name>
</gene>
<dbReference type="GO" id="GO:0008758">
    <property type="term" value="F:UDP-2,3-diacylglucosamine hydrolase activity"/>
    <property type="evidence" value="ECO:0007669"/>
    <property type="project" value="TreeGrafter"/>
</dbReference>
<dbReference type="Gene3D" id="3.60.21.10">
    <property type="match status" value="1"/>
</dbReference>
<dbReference type="Proteomes" id="UP000195326">
    <property type="component" value="Unassembled WGS sequence"/>
</dbReference>
<dbReference type="GO" id="GO:0016020">
    <property type="term" value="C:membrane"/>
    <property type="evidence" value="ECO:0007669"/>
    <property type="project" value="GOC"/>
</dbReference>
<reference evidence="3" key="1">
    <citation type="submission" date="2017-04" db="EMBL/GenBank/DDBJ databases">
        <title>Function of individual gut microbiota members based on whole genome sequencing of pure cultures obtained from chicken caecum.</title>
        <authorList>
            <person name="Medvecky M."/>
            <person name="Cejkova D."/>
            <person name="Polansky O."/>
            <person name="Karasova D."/>
            <person name="Kubasova T."/>
            <person name="Cizek A."/>
            <person name="Rychlik I."/>
        </authorList>
    </citation>
    <scope>NUCLEOTIDE SEQUENCE [LARGE SCALE GENOMIC DNA]</scope>
    <source>
        <strain evidence="3">An179</strain>
    </source>
</reference>
<evidence type="ECO:0000313" key="3">
    <source>
        <dbReference type="Proteomes" id="UP000195326"/>
    </source>
</evidence>
<accession>A0A1Y4LHR6</accession>
<dbReference type="SUPFAM" id="SSF56300">
    <property type="entry name" value="Metallo-dependent phosphatases"/>
    <property type="match status" value="1"/>
</dbReference>
<dbReference type="STRING" id="501571.GCA_900143195_00064"/>